<protein>
    <submittedName>
        <fullName evidence="1">Uncharacterized protein</fullName>
    </submittedName>
</protein>
<gene>
    <name evidence="1" type="ORF">KIPB_007768</name>
</gene>
<accession>A0A9K3D0J1</accession>
<organism evidence="1 2">
    <name type="scientific">Kipferlia bialata</name>
    <dbReference type="NCBI Taxonomy" id="797122"/>
    <lineage>
        <taxon>Eukaryota</taxon>
        <taxon>Metamonada</taxon>
        <taxon>Carpediemonas-like organisms</taxon>
        <taxon>Kipferlia</taxon>
    </lineage>
</organism>
<comment type="caution">
    <text evidence="1">The sequence shown here is derived from an EMBL/GenBank/DDBJ whole genome shotgun (WGS) entry which is preliminary data.</text>
</comment>
<sequence>MDVPKEVMNSASILIDGHMHLFGGYHQHASERLAPMYETHISLSPRGEWKDHPDLPVPSVLQCPFRVGSQVLEVASDSRSLLDLCTALHCSVSDMVMDLVMSLKVDEHSFDNVCLALLAHALIALKSPAVTAELLDVIWNKLDISFNWGCPMPDLIKAMSGLPELTPLSTLSPVDEGDRSMYDCPLEALATVYATYPSLAVYLRPLLAREIDIAAGLLGETPVASRVLCLIAEKYPDMESTVSSTVRKWLAETQKSLDLTEGDSNPEGSPLYLNGSGKTSTLVSLALVSDSVRGSSLAPLVEGAVTFARETLPWHMNIAEAIVRVRLDTYPLCHRVCMRMPAGAAMEMLTSLPNGCLRATDGTEAVRLFETLAKLSLTAPAHLPVWIEMCPQLPTMTNTPVLDLRDMSRSEDSQSLISFLHATPSVHVLLPQTLTGTIVSVIRDAALGNPVTPLSGVPLDLQMQMDGILPCQYRFALEEAERQCSISLVDIPDSRKEAEQFPVLDPCCVTESSSTGESVHCLQYNKYEDTWATRTLSLSSLSSGEPLPKWTTVTGPSLKPQKRHKVSVTLLPIGGIVYCVGREEPGAHQMHQCMMVSASYFRKHDKVQIVRVWWIDIATGTYGEIPGCQLRFDNQYTRYTVELDGRLILVRDDVVMALEPHVSIDGNTGEVSVSGDWVHLPPCPESLRPILDEGDTFVSHGKLHILPSREATEYLPGHLSLSATGSWETLTNWRTDMAPGGENPLYRPSFVNLGSLAVATSFFPVPAFDLVSGDQVDVMTDGEAECAWVLQNMNPRVTCVLLQSDTQVVALANFFEYMQLIDIEYQKAL</sequence>
<reference evidence="1 2" key="1">
    <citation type="journal article" date="2018" name="PLoS ONE">
        <title>The draft genome of Kipferlia bialata reveals reductive genome evolution in fornicate parasites.</title>
        <authorList>
            <person name="Tanifuji G."/>
            <person name="Takabayashi S."/>
            <person name="Kume K."/>
            <person name="Takagi M."/>
            <person name="Nakayama T."/>
            <person name="Kamikawa R."/>
            <person name="Inagaki Y."/>
            <person name="Hashimoto T."/>
        </authorList>
    </citation>
    <scope>NUCLEOTIDE SEQUENCE [LARGE SCALE GENOMIC DNA]</scope>
    <source>
        <strain evidence="1">NY0173</strain>
    </source>
</reference>
<dbReference type="EMBL" id="BDIP01002255">
    <property type="protein sequence ID" value="GIQ86000.1"/>
    <property type="molecule type" value="Genomic_DNA"/>
</dbReference>
<proteinExistence type="predicted"/>
<evidence type="ECO:0000313" key="2">
    <source>
        <dbReference type="Proteomes" id="UP000265618"/>
    </source>
</evidence>
<dbReference type="Proteomes" id="UP000265618">
    <property type="component" value="Unassembled WGS sequence"/>
</dbReference>
<dbReference type="AlphaFoldDB" id="A0A9K3D0J1"/>
<name>A0A9K3D0J1_9EUKA</name>
<evidence type="ECO:0000313" key="1">
    <source>
        <dbReference type="EMBL" id="GIQ86000.1"/>
    </source>
</evidence>
<keyword evidence="2" id="KW-1185">Reference proteome</keyword>